<name>A0A512NDL2_9HYPH</name>
<organism evidence="3 4">
    <name type="scientific">Reyranella soli</name>
    <dbReference type="NCBI Taxonomy" id="1230389"/>
    <lineage>
        <taxon>Bacteria</taxon>
        <taxon>Pseudomonadati</taxon>
        <taxon>Pseudomonadota</taxon>
        <taxon>Alphaproteobacteria</taxon>
        <taxon>Hyphomicrobiales</taxon>
        <taxon>Reyranellaceae</taxon>
        <taxon>Reyranella</taxon>
    </lineage>
</organism>
<feature type="transmembrane region" description="Helical" evidence="2">
    <location>
        <begin position="110"/>
        <end position="136"/>
    </location>
</feature>
<dbReference type="Proteomes" id="UP000321058">
    <property type="component" value="Unassembled WGS sequence"/>
</dbReference>
<feature type="transmembrane region" description="Helical" evidence="2">
    <location>
        <begin position="143"/>
        <end position="161"/>
    </location>
</feature>
<comment type="caution">
    <text evidence="3">The sequence shown here is derived from an EMBL/GenBank/DDBJ whole genome shotgun (WGS) entry which is preliminary data.</text>
</comment>
<feature type="compositionally biased region" description="Polar residues" evidence="1">
    <location>
        <begin position="71"/>
        <end position="80"/>
    </location>
</feature>
<dbReference type="SUPFAM" id="SSF81901">
    <property type="entry name" value="HCP-like"/>
    <property type="match status" value="1"/>
</dbReference>
<sequence length="651" mass="69847">MRQAIDTVPRNGDFVILEDDASGTYAVARWSVEAAQWLDEEGKPSRLNATHWQPFDSAQSPVVPTDELGSLTDSPKSSASPARGEASHSASGGMTAQPQRTAKPGRSVSFWAGLVGFAWRGCAKILSAFAIAGGWIVQRRRRIATIAACLVIGVVFAPFFYRSDFGQWFLQRTGSERDSGLKQALRQEQERAGKLASDAAAARREAESQAALIRQAGEAADREKEASARALADLRQALQFERDGAAKATRAEGERERLIGELGQALKHQEDETAQAKQASARAAEALRQEQGKVEKLGVELATARHEGESQAAILRSANDEAARMKEASARVTDELRQALQQAQDKAEKLASELAATRREVEAQTMTARTASDEARRAAATSKRSAEEQIQALREAQAKAEKLGAELAAARREVQAQIAVASSAWDQAAGVKEAAERSADEQQRALQQERDKTGKLTAELAEARWNLEAQAKAKAAEEAARDNQLAAMRGELQKAKAEATLARESLEAERSRSQSATALSVADQPSIAPPSAPQAPTKAPTSDARQPTNAAPQPTAAPEPGNPQAVRLIARANLLLEQGNIGAARNMLDRAAEMGSTEALFWLAETYDPRLLSARQTYGTQSDVAKARDLYGKALAGGVGEAKARLEALQQ</sequence>
<dbReference type="EMBL" id="BKAJ01000073">
    <property type="protein sequence ID" value="GEP57036.1"/>
    <property type="molecule type" value="Genomic_DNA"/>
</dbReference>
<feature type="compositionally biased region" description="Polar residues" evidence="1">
    <location>
        <begin position="48"/>
        <end position="62"/>
    </location>
</feature>
<evidence type="ECO:0000313" key="3">
    <source>
        <dbReference type="EMBL" id="GEP57036.1"/>
    </source>
</evidence>
<keyword evidence="2" id="KW-1133">Transmembrane helix</keyword>
<protein>
    <submittedName>
        <fullName evidence="3">Uncharacterized protein</fullName>
    </submittedName>
</protein>
<dbReference type="RefSeq" id="WP_147151411.1">
    <property type="nucleotide sequence ID" value="NZ_BKAJ01000073.1"/>
</dbReference>
<keyword evidence="4" id="KW-1185">Reference proteome</keyword>
<reference evidence="3 4" key="1">
    <citation type="submission" date="2019-07" db="EMBL/GenBank/DDBJ databases">
        <title>Whole genome shotgun sequence of Reyranella soli NBRC 108950.</title>
        <authorList>
            <person name="Hosoyama A."/>
            <person name="Uohara A."/>
            <person name="Ohji S."/>
            <person name="Ichikawa N."/>
        </authorList>
    </citation>
    <scope>NUCLEOTIDE SEQUENCE [LARGE SCALE GENOMIC DNA]</scope>
    <source>
        <strain evidence="3 4">NBRC 108950</strain>
    </source>
</reference>
<proteinExistence type="predicted"/>
<keyword evidence="2" id="KW-0812">Transmembrane</keyword>
<dbReference type="OrthoDB" id="8003401at2"/>
<feature type="compositionally biased region" description="Polar residues" evidence="1">
    <location>
        <begin position="88"/>
        <end position="100"/>
    </location>
</feature>
<evidence type="ECO:0000256" key="1">
    <source>
        <dbReference type="SAM" id="MobiDB-lite"/>
    </source>
</evidence>
<accession>A0A512NDL2</accession>
<feature type="compositionally biased region" description="Low complexity" evidence="1">
    <location>
        <begin position="544"/>
        <end position="554"/>
    </location>
</feature>
<gene>
    <name evidence="3" type="ORF">RSO01_42020</name>
</gene>
<evidence type="ECO:0000256" key="2">
    <source>
        <dbReference type="SAM" id="Phobius"/>
    </source>
</evidence>
<feature type="region of interest" description="Disordered" evidence="1">
    <location>
        <begin position="362"/>
        <end position="388"/>
    </location>
</feature>
<feature type="region of interest" description="Disordered" evidence="1">
    <location>
        <begin position="431"/>
        <end position="454"/>
    </location>
</feature>
<dbReference type="AlphaFoldDB" id="A0A512NDL2"/>
<feature type="compositionally biased region" description="Basic and acidic residues" evidence="1">
    <location>
        <begin position="433"/>
        <end position="454"/>
    </location>
</feature>
<keyword evidence="2" id="KW-0472">Membrane</keyword>
<feature type="region of interest" description="Disordered" evidence="1">
    <location>
        <begin position="500"/>
        <end position="562"/>
    </location>
</feature>
<feature type="region of interest" description="Disordered" evidence="1">
    <location>
        <begin position="48"/>
        <end position="102"/>
    </location>
</feature>
<evidence type="ECO:0000313" key="4">
    <source>
        <dbReference type="Proteomes" id="UP000321058"/>
    </source>
</evidence>